<evidence type="ECO:0000313" key="3">
    <source>
        <dbReference type="Proteomes" id="UP001180453"/>
    </source>
</evidence>
<dbReference type="RefSeq" id="WP_310266851.1">
    <property type="nucleotide sequence ID" value="NZ_JAVDXU010000002.1"/>
</dbReference>
<keyword evidence="3" id="KW-1185">Reference proteome</keyword>
<gene>
    <name evidence="2" type="ORF">J2X20_003353</name>
</gene>
<protein>
    <submittedName>
        <fullName evidence="2">Uncharacterized protein</fullName>
    </submittedName>
</protein>
<sequence>MRRLQHFSFTATALEPRQPATQARPATPVSPQPRDEMWRSRRVLSGSDWMDAWVQKPGRR</sequence>
<proteinExistence type="predicted"/>
<reference evidence="2 3" key="1">
    <citation type="submission" date="2023-07" db="EMBL/GenBank/DDBJ databases">
        <title>Sorghum-associated microbial communities from plants grown in Nebraska, USA.</title>
        <authorList>
            <person name="Schachtman D."/>
        </authorList>
    </citation>
    <scope>NUCLEOTIDE SEQUENCE [LARGE SCALE GENOMIC DNA]</scope>
    <source>
        <strain evidence="2 3">BE314</strain>
    </source>
</reference>
<dbReference type="EMBL" id="JAVDXU010000002">
    <property type="protein sequence ID" value="MDR7270695.1"/>
    <property type="molecule type" value="Genomic_DNA"/>
</dbReference>
<organism evidence="2 3">
    <name type="scientific">Roseateles saccharophilus</name>
    <name type="common">Pseudomonas saccharophila</name>
    <dbReference type="NCBI Taxonomy" id="304"/>
    <lineage>
        <taxon>Bacteria</taxon>
        <taxon>Pseudomonadati</taxon>
        <taxon>Pseudomonadota</taxon>
        <taxon>Betaproteobacteria</taxon>
        <taxon>Burkholderiales</taxon>
        <taxon>Sphaerotilaceae</taxon>
        <taxon>Roseateles</taxon>
    </lineage>
</organism>
<comment type="caution">
    <text evidence="2">The sequence shown here is derived from an EMBL/GenBank/DDBJ whole genome shotgun (WGS) entry which is preliminary data.</text>
</comment>
<accession>A0ABU1YR46</accession>
<dbReference type="Proteomes" id="UP001180453">
    <property type="component" value="Unassembled WGS sequence"/>
</dbReference>
<evidence type="ECO:0000313" key="2">
    <source>
        <dbReference type="EMBL" id="MDR7270695.1"/>
    </source>
</evidence>
<feature type="region of interest" description="Disordered" evidence="1">
    <location>
        <begin position="1"/>
        <end position="39"/>
    </location>
</feature>
<evidence type="ECO:0000256" key="1">
    <source>
        <dbReference type="SAM" id="MobiDB-lite"/>
    </source>
</evidence>
<name>A0ABU1YR46_ROSSA</name>